<feature type="compositionally biased region" description="Low complexity" evidence="4">
    <location>
        <begin position="475"/>
        <end position="484"/>
    </location>
</feature>
<proteinExistence type="predicted"/>
<protein>
    <submittedName>
        <fullName evidence="8">CSON014095 protein</fullName>
    </submittedName>
</protein>
<evidence type="ECO:0000259" key="6">
    <source>
        <dbReference type="PROSITE" id="PS50184"/>
    </source>
</evidence>
<organism evidence="8">
    <name type="scientific">Culicoides sonorensis</name>
    <name type="common">Biting midge</name>
    <dbReference type="NCBI Taxonomy" id="179676"/>
    <lineage>
        <taxon>Eukaryota</taxon>
        <taxon>Metazoa</taxon>
        <taxon>Ecdysozoa</taxon>
        <taxon>Arthropoda</taxon>
        <taxon>Hexapoda</taxon>
        <taxon>Insecta</taxon>
        <taxon>Pterygota</taxon>
        <taxon>Neoptera</taxon>
        <taxon>Endopterygota</taxon>
        <taxon>Diptera</taxon>
        <taxon>Nematocera</taxon>
        <taxon>Chironomoidea</taxon>
        <taxon>Ceratopogonidae</taxon>
        <taxon>Ceratopogoninae</taxon>
        <taxon>Culicoides</taxon>
        <taxon>Monoculicoides</taxon>
    </lineage>
</organism>
<dbReference type="InterPro" id="IPR001007">
    <property type="entry name" value="VWF_dom"/>
</dbReference>
<dbReference type="PANTHER" id="PTHR46698">
    <property type="entry name" value="CROSSVEINLESS 2"/>
    <property type="match status" value="1"/>
</dbReference>
<dbReference type="SUPFAM" id="SSF57603">
    <property type="entry name" value="FnI-like domain"/>
    <property type="match status" value="3"/>
</dbReference>
<dbReference type="VEuPathDB" id="VectorBase:CSON014095"/>
<evidence type="ECO:0000256" key="1">
    <source>
        <dbReference type="ARBA" id="ARBA00004613"/>
    </source>
</evidence>
<dbReference type="EMBL" id="UFQS01000758">
    <property type="protein sequence ID" value="SSX06678.1"/>
    <property type="molecule type" value="Genomic_DNA"/>
</dbReference>
<evidence type="ECO:0000313" key="7">
    <source>
        <dbReference type="EMBL" id="SSX06678.1"/>
    </source>
</evidence>
<evidence type="ECO:0000256" key="5">
    <source>
        <dbReference type="SAM" id="SignalP"/>
    </source>
</evidence>
<dbReference type="GO" id="GO:0005576">
    <property type="term" value="C:extracellular region"/>
    <property type="evidence" value="ECO:0007669"/>
    <property type="project" value="UniProtKB-SubCell"/>
</dbReference>
<feature type="compositionally biased region" description="Polar residues" evidence="4">
    <location>
        <begin position="379"/>
        <end position="391"/>
    </location>
</feature>
<feature type="domain" description="VWFC" evidence="6">
    <location>
        <begin position="168"/>
        <end position="230"/>
    </location>
</feature>
<feature type="region of interest" description="Disordered" evidence="4">
    <location>
        <begin position="467"/>
        <end position="548"/>
    </location>
</feature>
<dbReference type="PROSITE" id="PS50184">
    <property type="entry name" value="VWFC_2"/>
    <property type="match status" value="2"/>
</dbReference>
<feature type="domain" description="VWFC" evidence="6">
    <location>
        <begin position="267"/>
        <end position="331"/>
    </location>
</feature>
<dbReference type="Gene3D" id="6.20.200.20">
    <property type="match status" value="1"/>
</dbReference>
<dbReference type="Gene3D" id="2.10.70.10">
    <property type="entry name" value="Complement Module, domain 1"/>
    <property type="match status" value="1"/>
</dbReference>
<dbReference type="AlphaFoldDB" id="A0A336M9K3"/>
<name>A0A336M9K3_CULSO</name>
<dbReference type="EMBL" id="UFQT01000758">
    <property type="protein sequence ID" value="SSX27024.1"/>
    <property type="molecule type" value="Genomic_DNA"/>
</dbReference>
<reference evidence="8" key="2">
    <citation type="submission" date="2018-07" db="EMBL/GenBank/DDBJ databases">
        <authorList>
            <person name="Quirk P.G."/>
            <person name="Krulwich T.A."/>
        </authorList>
    </citation>
    <scope>NUCLEOTIDE SEQUENCE</scope>
</reference>
<dbReference type="PANTHER" id="PTHR46698:SF3">
    <property type="entry name" value="TENECTIN ISOFORM 1-RELATED"/>
    <property type="match status" value="1"/>
</dbReference>
<feature type="region of interest" description="Disordered" evidence="4">
    <location>
        <begin position="361"/>
        <end position="391"/>
    </location>
</feature>
<reference evidence="7" key="1">
    <citation type="submission" date="2018-04" db="EMBL/GenBank/DDBJ databases">
        <authorList>
            <person name="Go L.Y."/>
            <person name="Mitchell J.A."/>
        </authorList>
    </citation>
    <scope>NUCLEOTIDE SEQUENCE</scope>
    <source>
        <tissue evidence="7">Whole organism</tissue>
    </source>
</reference>
<sequence>MTSGMKRICKKSAVFQQCVWFLIIFILLLLISSESVSGFSIGAKIQQSAGCYHNGTIYAERSLIPSVEPCLTCRCQNKSLVCALKVCPEQVSIPPRGCVLIQPKRACCPYLSCKTFRVNSQHNEIITRRLDQIGYGHYEVGLDNDYTENANNNILQRSDDIALFEENSVCIEDGSIYGSGSAMISSNFCSYCYCFAGKRICVNPKCQLPNSKCRPLYTEGSCCPVHYDCSGNSTTTPIKNNSNSLIPSNSIHNRNYLRKTKLPENKGKCYTKGASYFDGQKLPTDKNRPCEMCFCIRGNVMCTPKKCAPYIGNCKPLIPEGECCAVGYECRSKSNETTRHFRQDTAEEFDLFALLFGEEKPSATTTDTTPTKIEESTKINDNNNNQDESSVETSTAQILREKGFFELLRDGLSILENSDEEQNDTQIETSTISDDRLTTDNLNNFSDDDMQRVNLLMPSTKIPEVDEALSSTSILKDTPTSSSSKPEELSSTQAPNTMSSSTLKSTTTVHTTTKPRLTTTRITKQNSTKKIETSRVEDKSTMSTTQNQDDQTEIIGTEIYINTETSVPDLKSSVTSTSTTTTPPVMTTMSIMPFKPLNYGNSSNFFSAFLNMFDLGKITSTTKAPVIRVSSPIPNDVKINPLIVEPQYNFDYDAPTLPPSLPNLRIIPFVPDDAVELRTEDLEKYPSITEQTSIDRYDDLEKINGQDLEQKKDSYNFDYDHVGEIPVQGGWSDYYTNYRPLSYDQKPSKNVLDRFSPPLQTEVGGFMPKEPIKTKTQFIESLYITTSEPIKSQTQYKEPTANKLLLANYNKFDQSMISITTNAIPSSTNIPVLSDTSHIEPTIRIEKVPIFKGIPATLQQLSRQPALDTAETINENRRKSEAMTEHILNEIGVIRVGAPPVQEKATDYIEKTTLKNGQPSTSIEHNKKLASNPGLGIESREANPEIHTKPLKLNDINNLLRLSGCNIYGQMYNVGEFIEELSSSCTICMCTNTGVQCNDTPCK</sequence>
<feature type="chain" id="PRO_5036062312" evidence="5">
    <location>
        <begin position="39"/>
        <end position="1003"/>
    </location>
</feature>
<comment type="subcellular location">
    <subcellularLocation>
        <location evidence="1">Secreted</location>
    </subcellularLocation>
</comment>
<feature type="compositionally biased region" description="Low complexity" evidence="4">
    <location>
        <begin position="362"/>
        <end position="371"/>
    </location>
</feature>
<gene>
    <name evidence="8" type="primary">CSON014095</name>
</gene>
<evidence type="ECO:0000313" key="8">
    <source>
        <dbReference type="EMBL" id="SSX27024.1"/>
    </source>
</evidence>
<feature type="signal peptide" evidence="5">
    <location>
        <begin position="1"/>
        <end position="38"/>
    </location>
</feature>
<dbReference type="InterPro" id="IPR052424">
    <property type="entry name" value="Kielin_Chordin-BMP_Reg"/>
</dbReference>
<dbReference type="SMART" id="SM00214">
    <property type="entry name" value="VWC"/>
    <property type="match status" value="2"/>
</dbReference>
<evidence type="ECO:0000256" key="3">
    <source>
        <dbReference type="ARBA" id="ARBA00022729"/>
    </source>
</evidence>
<evidence type="ECO:0000256" key="2">
    <source>
        <dbReference type="ARBA" id="ARBA00022525"/>
    </source>
</evidence>
<accession>A0A336M9K3</accession>
<feature type="compositionally biased region" description="Basic and acidic residues" evidence="4">
    <location>
        <begin position="529"/>
        <end position="540"/>
    </location>
</feature>
<evidence type="ECO:0000256" key="4">
    <source>
        <dbReference type="SAM" id="MobiDB-lite"/>
    </source>
</evidence>
<keyword evidence="2" id="KW-0964">Secreted</keyword>
<keyword evidence="3 5" id="KW-0732">Signal</keyword>
<feature type="region of interest" description="Disordered" evidence="4">
    <location>
        <begin position="418"/>
        <end position="438"/>
    </location>
</feature>
<feature type="compositionally biased region" description="Low complexity" evidence="4">
    <location>
        <begin position="497"/>
        <end position="523"/>
    </location>
</feature>